<evidence type="ECO:0000313" key="1">
    <source>
        <dbReference type="EMBL" id="KAG8082554.1"/>
    </source>
</evidence>
<sequence length="94" mass="10082">MQPSSTCLCLGPTVAGNCVGRQRRCLGLSASTVEGNGTGLQRRCLGVDETGSGEQRYVVAEARNGAGRRWLRALAWDEVVTIGPWEEDTCTIAR</sequence>
<dbReference type="Proteomes" id="UP000729402">
    <property type="component" value="Unassembled WGS sequence"/>
</dbReference>
<evidence type="ECO:0000313" key="2">
    <source>
        <dbReference type="Proteomes" id="UP000729402"/>
    </source>
</evidence>
<reference evidence="1" key="1">
    <citation type="journal article" date="2021" name="bioRxiv">
        <title>Whole Genome Assembly and Annotation of Northern Wild Rice, Zizania palustris L., Supports a Whole Genome Duplication in the Zizania Genus.</title>
        <authorList>
            <person name="Haas M."/>
            <person name="Kono T."/>
            <person name="Macchietto M."/>
            <person name="Millas R."/>
            <person name="McGilp L."/>
            <person name="Shao M."/>
            <person name="Duquette J."/>
            <person name="Hirsch C.N."/>
            <person name="Kimball J."/>
        </authorList>
    </citation>
    <scope>NUCLEOTIDE SEQUENCE</scope>
    <source>
        <tissue evidence="1">Fresh leaf tissue</tissue>
    </source>
</reference>
<name>A0A8J5THI9_ZIZPA</name>
<keyword evidence="2" id="KW-1185">Reference proteome</keyword>
<comment type="caution">
    <text evidence="1">The sequence shown here is derived from an EMBL/GenBank/DDBJ whole genome shotgun (WGS) entry which is preliminary data.</text>
</comment>
<accession>A0A8J5THI9</accession>
<dbReference type="AlphaFoldDB" id="A0A8J5THI9"/>
<dbReference type="EMBL" id="JAAALK010000086">
    <property type="protein sequence ID" value="KAG8082554.1"/>
    <property type="molecule type" value="Genomic_DNA"/>
</dbReference>
<protein>
    <submittedName>
        <fullName evidence="1">Uncharacterized protein</fullName>
    </submittedName>
</protein>
<reference evidence="1" key="2">
    <citation type="submission" date="2021-02" db="EMBL/GenBank/DDBJ databases">
        <authorList>
            <person name="Kimball J.A."/>
            <person name="Haas M.W."/>
            <person name="Macchietto M."/>
            <person name="Kono T."/>
            <person name="Duquette J."/>
            <person name="Shao M."/>
        </authorList>
    </citation>
    <scope>NUCLEOTIDE SEQUENCE</scope>
    <source>
        <tissue evidence="1">Fresh leaf tissue</tissue>
    </source>
</reference>
<gene>
    <name evidence="1" type="ORF">GUJ93_ZPchr0014g47665</name>
</gene>
<organism evidence="1 2">
    <name type="scientific">Zizania palustris</name>
    <name type="common">Northern wild rice</name>
    <dbReference type="NCBI Taxonomy" id="103762"/>
    <lineage>
        <taxon>Eukaryota</taxon>
        <taxon>Viridiplantae</taxon>
        <taxon>Streptophyta</taxon>
        <taxon>Embryophyta</taxon>
        <taxon>Tracheophyta</taxon>
        <taxon>Spermatophyta</taxon>
        <taxon>Magnoliopsida</taxon>
        <taxon>Liliopsida</taxon>
        <taxon>Poales</taxon>
        <taxon>Poaceae</taxon>
        <taxon>BOP clade</taxon>
        <taxon>Oryzoideae</taxon>
        <taxon>Oryzeae</taxon>
        <taxon>Zizaniinae</taxon>
        <taxon>Zizania</taxon>
    </lineage>
</organism>
<proteinExistence type="predicted"/>